<dbReference type="Pfam" id="PF14028">
    <property type="entry name" value="Lant_dehydr_C"/>
    <property type="match status" value="1"/>
</dbReference>
<keyword evidence="5" id="KW-1185">Reference proteome</keyword>
<evidence type="ECO:0000313" key="4">
    <source>
        <dbReference type="EMBL" id="MFB4196745.1"/>
    </source>
</evidence>
<feature type="domain" description="Lantibiotic dehydratase N-terminal" evidence="2">
    <location>
        <begin position="40"/>
        <end position="639"/>
    </location>
</feature>
<dbReference type="Proteomes" id="UP001577267">
    <property type="component" value="Unassembled WGS sequence"/>
</dbReference>
<evidence type="ECO:0000259" key="3">
    <source>
        <dbReference type="Pfam" id="PF14028"/>
    </source>
</evidence>
<dbReference type="NCBIfam" id="TIGR03891">
    <property type="entry name" value="thiopep_ocin"/>
    <property type="match status" value="1"/>
</dbReference>
<dbReference type="InterPro" id="IPR023809">
    <property type="entry name" value="Thiopep_bacteriocin_synth_dom"/>
</dbReference>
<feature type="compositionally biased region" description="Basic and acidic residues" evidence="1">
    <location>
        <begin position="681"/>
        <end position="694"/>
    </location>
</feature>
<organism evidence="4 5">
    <name type="scientific">Streptomyces carpaticus</name>
    <dbReference type="NCBI Taxonomy" id="285558"/>
    <lineage>
        <taxon>Bacteria</taxon>
        <taxon>Bacillati</taxon>
        <taxon>Actinomycetota</taxon>
        <taxon>Actinomycetes</taxon>
        <taxon>Kitasatosporales</taxon>
        <taxon>Streptomycetaceae</taxon>
        <taxon>Streptomyces</taxon>
    </lineage>
</organism>
<evidence type="ECO:0000256" key="1">
    <source>
        <dbReference type="SAM" id="MobiDB-lite"/>
    </source>
</evidence>
<sequence>MPRDVFVHQPTALARIPLRPADPLNQEHDSGLLAEGVFLASRAAGATHPDPAREARRAATRRAYDIRSRHRTTPHGVFAGAAPARFCDENTALDLGGGHRAVTTPSPSWLSAIADRLLDDPELLPRLRLTTNNLVVRRGDRWEADHPAPHRSVAQRSSVRATAVSTWLLDRCRRPRAAADVLAGLAARYPSAGRETLLGAVRQMVRAGLLLTDLLPPQLRDDPLSHLLDRLPPAAALRPDLEHLHLLLAQADQLPPGDRQRLVLLRAARDVMDGISVVERPLAVDTLADTALVLPVSIGVQAAQAASLLWRIGHLAEPLTDYHDRFVREFGRQRLVPLLEVIDPVTGIGPPSRSDDLDARNDLDSRRAESLARLLADATAAGQREVTISDDLAEQLSHPNRGVPPHSAEIHVRIVRQELGSLGIAVCDLGSQDAGAASGRFARWLPQLAPARSAPTEALVAEIVCRPQVGAPAALTPETGFTTHRIPIGVPERDGDLTPDELMIATNGHHLLVWSPRHQRPVIPVLFSRLAPGLLPPAANLLRLAGYAGTRPWHPWSWGHGTTMPFTPRVRYRDVVLTPARWRLPEELAAAASRRSSWDRALDSWGNRVSPRLPQVAVVEESDRHIPLDLSRPDDRELLRRSVTRGARSLAEPLGSPHTATAVVEGPNGRHLAELVVNLSRRDHPPTRHPDTRSAPRRRSALHLPGGPWLSVALPVPAAHQDAVLRQLPKVFAPVDDHLHRWFWLRYHTPALGDHLRIRANGEPADLSVHVLPQLTAWSAALTEQRLAGPLRLEPYGPETERYGGPTAIGAAEDVFAADSILTSRLLTLAPTPDDLPLLAALSSVDIARTLTHDPKRALGSVVLPPGDRRTRDDLRVRLRAETTSLIPPALTDDWKARHTALTAYRATVSNPETSTACASDLIHMHCNRLLGTQPGSEHIVRSLATDLLHFQAHETQH</sequence>
<reference evidence="4 5" key="1">
    <citation type="submission" date="2024-09" db="EMBL/GenBank/DDBJ databases">
        <title>Draft genome sequence of multifaceted antimicrobials producing Streptomyces sp. strain FH1.</title>
        <authorList>
            <person name="Hassan F."/>
            <person name="Ali H."/>
            <person name="Hassan N."/>
            <person name="Nawaz A."/>
        </authorList>
    </citation>
    <scope>NUCLEOTIDE SEQUENCE [LARGE SCALE GENOMIC DNA]</scope>
    <source>
        <strain evidence="4 5">FH1</strain>
    </source>
</reference>
<dbReference type="InterPro" id="IPR006827">
    <property type="entry name" value="Lant_deHydtase_N"/>
</dbReference>
<protein>
    <submittedName>
        <fullName evidence="4">Lantibiotic dehydratase</fullName>
    </submittedName>
</protein>
<dbReference type="EMBL" id="JBHGBT010000021">
    <property type="protein sequence ID" value="MFB4196745.1"/>
    <property type="molecule type" value="Genomic_DNA"/>
</dbReference>
<dbReference type="RefSeq" id="WP_375064872.1">
    <property type="nucleotide sequence ID" value="NZ_JBHGBT010000021.1"/>
</dbReference>
<gene>
    <name evidence="4" type="ORF">ACE11A_20595</name>
</gene>
<evidence type="ECO:0000259" key="2">
    <source>
        <dbReference type="Pfam" id="PF04738"/>
    </source>
</evidence>
<evidence type="ECO:0000313" key="5">
    <source>
        <dbReference type="Proteomes" id="UP001577267"/>
    </source>
</evidence>
<proteinExistence type="predicted"/>
<accession>A0ABV4ZRJ5</accession>
<feature type="region of interest" description="Disordered" evidence="1">
    <location>
        <begin position="681"/>
        <end position="700"/>
    </location>
</feature>
<dbReference type="Pfam" id="PF04738">
    <property type="entry name" value="Lant_dehydr_N"/>
    <property type="match status" value="1"/>
</dbReference>
<name>A0ABV4ZRJ5_9ACTN</name>
<comment type="caution">
    <text evidence="4">The sequence shown here is derived from an EMBL/GenBank/DDBJ whole genome shotgun (WGS) entry which is preliminary data.</text>
</comment>
<feature type="domain" description="Thiopeptide-type bacteriocin biosynthesis" evidence="3">
    <location>
        <begin position="709"/>
        <end position="946"/>
    </location>
</feature>